<dbReference type="EMBL" id="HACA01025205">
    <property type="protein sequence ID" value="CDW42566.1"/>
    <property type="molecule type" value="Transcribed_RNA"/>
</dbReference>
<protein>
    <submittedName>
        <fullName evidence="2">Uncharacterized protein</fullName>
    </submittedName>
</protein>
<feature type="transmembrane region" description="Helical" evidence="1">
    <location>
        <begin position="41"/>
        <end position="61"/>
    </location>
</feature>
<name>A0A0K2UXX7_LEPSM</name>
<keyword evidence="1" id="KW-0472">Membrane</keyword>
<evidence type="ECO:0000313" key="2">
    <source>
        <dbReference type="EMBL" id="CDW42566.1"/>
    </source>
</evidence>
<accession>A0A0K2UXX7</accession>
<organism evidence="2">
    <name type="scientific">Lepeophtheirus salmonis</name>
    <name type="common">Salmon louse</name>
    <name type="synonym">Caligus salmonis</name>
    <dbReference type="NCBI Taxonomy" id="72036"/>
    <lineage>
        <taxon>Eukaryota</taxon>
        <taxon>Metazoa</taxon>
        <taxon>Ecdysozoa</taxon>
        <taxon>Arthropoda</taxon>
        <taxon>Crustacea</taxon>
        <taxon>Multicrustacea</taxon>
        <taxon>Hexanauplia</taxon>
        <taxon>Copepoda</taxon>
        <taxon>Siphonostomatoida</taxon>
        <taxon>Caligidae</taxon>
        <taxon>Lepeophtheirus</taxon>
    </lineage>
</organism>
<sequence length="78" mass="9024">TLNTEIKCTLTCYNIIDTIIILNTIIFGYRHIKLIQDTFDSLFTLLFAPGSLCFLSFSIFLQINRGTLNYEIICFLSY</sequence>
<keyword evidence="1" id="KW-0812">Transmembrane</keyword>
<feature type="transmembrane region" description="Helical" evidence="1">
    <location>
        <begin position="12"/>
        <end position="29"/>
    </location>
</feature>
<reference evidence="2" key="1">
    <citation type="submission" date="2014-05" db="EMBL/GenBank/DDBJ databases">
        <authorList>
            <person name="Chronopoulou M."/>
        </authorList>
    </citation>
    <scope>NUCLEOTIDE SEQUENCE</scope>
    <source>
        <tissue evidence="2">Whole organism</tissue>
    </source>
</reference>
<evidence type="ECO:0000256" key="1">
    <source>
        <dbReference type="SAM" id="Phobius"/>
    </source>
</evidence>
<keyword evidence="1" id="KW-1133">Transmembrane helix</keyword>
<dbReference type="AlphaFoldDB" id="A0A0K2UXX7"/>
<feature type="non-terminal residue" evidence="2">
    <location>
        <position position="1"/>
    </location>
</feature>
<proteinExistence type="predicted"/>